<accession>A0ABD6DDW6</accession>
<keyword evidence="3" id="KW-1185">Reference proteome</keyword>
<evidence type="ECO:0000256" key="1">
    <source>
        <dbReference type="SAM" id="MobiDB-lite"/>
    </source>
</evidence>
<dbReference type="EMBL" id="JBHUDM010000005">
    <property type="protein sequence ID" value="MFD1643328.1"/>
    <property type="molecule type" value="Genomic_DNA"/>
</dbReference>
<feature type="compositionally biased region" description="Basic residues" evidence="1">
    <location>
        <begin position="95"/>
        <end position="107"/>
    </location>
</feature>
<dbReference type="RefSeq" id="WP_256396956.1">
    <property type="nucleotide sequence ID" value="NZ_JANHDJ010000006.1"/>
</dbReference>
<comment type="caution">
    <text evidence="2">The sequence shown here is derived from an EMBL/GenBank/DDBJ whole genome shotgun (WGS) entry which is preliminary data.</text>
</comment>
<gene>
    <name evidence="2" type="ORF">ACFSBW_15755</name>
</gene>
<evidence type="ECO:0000313" key="2">
    <source>
        <dbReference type="EMBL" id="MFD1643328.1"/>
    </source>
</evidence>
<dbReference type="AlphaFoldDB" id="A0ABD6DDW6"/>
<feature type="region of interest" description="Disordered" evidence="1">
    <location>
        <begin position="52"/>
        <end position="107"/>
    </location>
</feature>
<feature type="region of interest" description="Disordered" evidence="1">
    <location>
        <begin position="1"/>
        <end position="29"/>
    </location>
</feature>
<feature type="compositionally biased region" description="Low complexity" evidence="1">
    <location>
        <begin position="64"/>
        <end position="80"/>
    </location>
</feature>
<organism evidence="2 3">
    <name type="scientific">Halohasta litorea</name>
    <dbReference type="NCBI Taxonomy" id="869891"/>
    <lineage>
        <taxon>Archaea</taxon>
        <taxon>Methanobacteriati</taxon>
        <taxon>Methanobacteriota</taxon>
        <taxon>Stenosarchaea group</taxon>
        <taxon>Halobacteria</taxon>
        <taxon>Halobacteriales</taxon>
        <taxon>Haloferacaceae</taxon>
        <taxon>Halohasta</taxon>
    </lineage>
</organism>
<dbReference type="Proteomes" id="UP001597052">
    <property type="component" value="Unassembled WGS sequence"/>
</dbReference>
<protein>
    <submittedName>
        <fullName evidence="2">Uncharacterized protein</fullName>
    </submittedName>
</protein>
<evidence type="ECO:0000313" key="3">
    <source>
        <dbReference type="Proteomes" id="UP001597052"/>
    </source>
</evidence>
<name>A0ABD6DDW6_9EURY</name>
<proteinExistence type="predicted"/>
<reference evidence="2 3" key="1">
    <citation type="journal article" date="2019" name="Int. J. Syst. Evol. Microbiol.">
        <title>The Global Catalogue of Microorganisms (GCM) 10K type strain sequencing project: providing services to taxonomists for standard genome sequencing and annotation.</title>
        <authorList>
            <consortium name="The Broad Institute Genomics Platform"/>
            <consortium name="The Broad Institute Genome Sequencing Center for Infectious Disease"/>
            <person name="Wu L."/>
            <person name="Ma J."/>
        </authorList>
    </citation>
    <scope>NUCLEOTIDE SEQUENCE [LARGE SCALE GENOMIC DNA]</scope>
    <source>
        <strain evidence="2 3">CGMCC 1.10593</strain>
    </source>
</reference>
<sequence>MRNRDPAQCRSRFGEWPASTTDGENGRRAGRIAADGTRARFARGVVCRIRPGPARRAVPTTRNASAQRASGSVGAASQGAFPEPFRLGGTASRRAGMRRKGPARRGG</sequence>